<organism evidence="2 3">
    <name type="scientific">Lederbergia citrisecunda</name>
    <dbReference type="NCBI Taxonomy" id="2833583"/>
    <lineage>
        <taxon>Bacteria</taxon>
        <taxon>Bacillati</taxon>
        <taxon>Bacillota</taxon>
        <taxon>Bacilli</taxon>
        <taxon>Bacillales</taxon>
        <taxon>Bacillaceae</taxon>
        <taxon>Lederbergia</taxon>
    </lineage>
</organism>
<reference evidence="2 3" key="1">
    <citation type="submission" date="2021-05" db="EMBL/GenBank/DDBJ databases">
        <title>Novel Bacillus species.</title>
        <authorList>
            <person name="Liu G."/>
        </authorList>
    </citation>
    <scope>NUCLEOTIDE SEQUENCE [LARGE SCALE GENOMIC DNA]</scope>
    <source>
        <strain evidence="2 3">FJAT-49732</strain>
    </source>
</reference>
<dbReference type="RefSeq" id="WP_213112057.1">
    <property type="nucleotide sequence ID" value="NZ_JAGYPJ010000001.1"/>
</dbReference>
<protein>
    <recommendedName>
        <fullName evidence="4">DUF4386 family protein</fullName>
    </recommendedName>
</protein>
<feature type="transmembrane region" description="Helical" evidence="1">
    <location>
        <begin position="46"/>
        <end position="70"/>
    </location>
</feature>
<evidence type="ECO:0008006" key="4">
    <source>
        <dbReference type="Google" id="ProtNLM"/>
    </source>
</evidence>
<keyword evidence="1" id="KW-0812">Transmembrane</keyword>
<comment type="caution">
    <text evidence="2">The sequence shown here is derived from an EMBL/GenBank/DDBJ whole genome shotgun (WGS) entry which is preliminary data.</text>
</comment>
<gene>
    <name evidence="2" type="ORF">KHA93_18465</name>
</gene>
<name>A0A942TNP2_9BACI</name>
<feature type="transmembrane region" description="Helical" evidence="1">
    <location>
        <begin position="82"/>
        <end position="105"/>
    </location>
</feature>
<proteinExistence type="predicted"/>
<accession>A0A942TNP2</accession>
<keyword evidence="1" id="KW-1133">Transmembrane helix</keyword>
<evidence type="ECO:0000256" key="1">
    <source>
        <dbReference type="SAM" id="Phobius"/>
    </source>
</evidence>
<feature type="transmembrane region" description="Helical" evidence="1">
    <location>
        <begin position="12"/>
        <end position="31"/>
    </location>
</feature>
<feature type="transmembrane region" description="Helical" evidence="1">
    <location>
        <begin position="153"/>
        <end position="173"/>
    </location>
</feature>
<feature type="transmembrane region" description="Helical" evidence="1">
    <location>
        <begin position="125"/>
        <end position="146"/>
    </location>
</feature>
<dbReference type="EMBL" id="JAGYPJ010000001">
    <property type="protein sequence ID" value="MBS4201600.1"/>
    <property type="molecule type" value="Genomic_DNA"/>
</dbReference>
<evidence type="ECO:0000313" key="3">
    <source>
        <dbReference type="Proteomes" id="UP000682713"/>
    </source>
</evidence>
<sequence length="213" mass="22751">MTSKSLYRFSGIILLIGVTCSVLTSIFLFFIDTSIDAPLSELEKPLSYAISILELTVYSLILIGLPAFYLSQSGGRGGKTGFIGVLLSVISLILHIAMSAYFISVMPILAKQAPDTIKDIFFSNFAFFAFGGSLLFLIGFILLGIASIRAKVYPSYVGVLLIIFPVLGVTDFIMSSNIINLLGSICLAIAFGVVGVNLASGRKAVESDNPISK</sequence>
<keyword evidence="1" id="KW-0472">Membrane</keyword>
<keyword evidence="3" id="KW-1185">Reference proteome</keyword>
<dbReference type="Proteomes" id="UP000682713">
    <property type="component" value="Unassembled WGS sequence"/>
</dbReference>
<feature type="transmembrane region" description="Helical" evidence="1">
    <location>
        <begin position="179"/>
        <end position="199"/>
    </location>
</feature>
<dbReference type="AlphaFoldDB" id="A0A942TNP2"/>
<evidence type="ECO:0000313" key="2">
    <source>
        <dbReference type="EMBL" id="MBS4201600.1"/>
    </source>
</evidence>